<organism evidence="1 2">
    <name type="scientific">Solanum commersonii</name>
    <name type="common">Commerson's wild potato</name>
    <name type="synonym">Commerson's nightshade</name>
    <dbReference type="NCBI Taxonomy" id="4109"/>
    <lineage>
        <taxon>Eukaryota</taxon>
        <taxon>Viridiplantae</taxon>
        <taxon>Streptophyta</taxon>
        <taxon>Embryophyta</taxon>
        <taxon>Tracheophyta</taxon>
        <taxon>Spermatophyta</taxon>
        <taxon>Magnoliopsida</taxon>
        <taxon>eudicotyledons</taxon>
        <taxon>Gunneridae</taxon>
        <taxon>Pentapetalae</taxon>
        <taxon>asterids</taxon>
        <taxon>lamiids</taxon>
        <taxon>Solanales</taxon>
        <taxon>Solanaceae</taxon>
        <taxon>Solanoideae</taxon>
        <taxon>Solaneae</taxon>
        <taxon>Solanum</taxon>
    </lineage>
</organism>
<gene>
    <name evidence="1" type="ORF">H5410_019989</name>
</gene>
<dbReference type="Proteomes" id="UP000824120">
    <property type="component" value="Chromosome 4"/>
</dbReference>
<evidence type="ECO:0000313" key="1">
    <source>
        <dbReference type="EMBL" id="KAG5608708.1"/>
    </source>
</evidence>
<proteinExistence type="predicted"/>
<evidence type="ECO:0000313" key="2">
    <source>
        <dbReference type="Proteomes" id="UP000824120"/>
    </source>
</evidence>
<name>A0A9J5ZB66_SOLCO</name>
<accession>A0A9J5ZB66</accession>
<reference evidence="1 2" key="1">
    <citation type="submission" date="2020-09" db="EMBL/GenBank/DDBJ databases">
        <title>De no assembly of potato wild relative species, Solanum commersonii.</title>
        <authorList>
            <person name="Cho K."/>
        </authorList>
    </citation>
    <scope>NUCLEOTIDE SEQUENCE [LARGE SCALE GENOMIC DNA]</scope>
    <source>
        <strain evidence="1">LZ3.2</strain>
        <tissue evidence="1">Leaf</tissue>
    </source>
</reference>
<keyword evidence="2" id="KW-1185">Reference proteome</keyword>
<comment type="caution">
    <text evidence="1">The sequence shown here is derived from an EMBL/GenBank/DDBJ whole genome shotgun (WGS) entry which is preliminary data.</text>
</comment>
<dbReference type="EMBL" id="JACXVP010000004">
    <property type="protein sequence ID" value="KAG5608708.1"/>
    <property type="molecule type" value="Genomic_DNA"/>
</dbReference>
<dbReference type="AlphaFoldDB" id="A0A9J5ZB66"/>
<protein>
    <submittedName>
        <fullName evidence="1">Uncharacterized protein</fullName>
    </submittedName>
</protein>
<sequence length="144" mass="16579">MSFLETKDQIFKIGQNVGKRRLSRWYPCLQLVSCMTKLEELLALHPLSVARSTEHKERKRALPMSTLRMLHWIHSYCIRSSSTSSLARLKELQPFMKFFSITLIVKPSKVSSWLAPISMGLVDEWSVCAYDSCESPGSCFLSRF</sequence>